<evidence type="ECO:0000313" key="4">
    <source>
        <dbReference type="Proteomes" id="UP000693981"/>
    </source>
</evidence>
<dbReference type="EMBL" id="JAGDFL010000001">
    <property type="protein sequence ID" value="KAG7402369.1"/>
    <property type="molecule type" value="Genomic_DNA"/>
</dbReference>
<feature type="compositionally biased region" description="Basic and acidic residues" evidence="1">
    <location>
        <begin position="137"/>
        <end position="146"/>
    </location>
</feature>
<accession>A0A8T1XFD4</accession>
<gene>
    <name evidence="3" type="ORF">PHYBOEH_000077</name>
</gene>
<keyword evidence="4" id="KW-1185">Reference proteome</keyword>
<feature type="compositionally biased region" description="Acidic residues" evidence="1">
    <location>
        <begin position="98"/>
        <end position="122"/>
    </location>
</feature>
<feature type="compositionally biased region" description="Basic and acidic residues" evidence="1">
    <location>
        <begin position="82"/>
        <end position="92"/>
    </location>
</feature>
<dbReference type="InterPro" id="IPR019496">
    <property type="entry name" value="NUFIP1_cons_dom"/>
</dbReference>
<dbReference type="Pfam" id="PF10453">
    <property type="entry name" value="NUFIP1"/>
    <property type="match status" value="1"/>
</dbReference>
<name>A0A8T1XFD4_9STRA</name>
<protein>
    <recommendedName>
        <fullName evidence="2">FMR1-interacting protein 1 conserved domain-containing protein</fullName>
    </recommendedName>
</protein>
<reference evidence="3" key="1">
    <citation type="submission" date="2021-02" db="EMBL/GenBank/DDBJ databases">
        <authorList>
            <person name="Palmer J.M."/>
        </authorList>
    </citation>
    <scope>NUCLEOTIDE SEQUENCE</scope>
    <source>
        <strain evidence="3">SCRP23</strain>
    </source>
</reference>
<feature type="region of interest" description="Disordered" evidence="1">
    <location>
        <begin position="29"/>
        <end position="165"/>
    </location>
</feature>
<evidence type="ECO:0000259" key="2">
    <source>
        <dbReference type="Pfam" id="PF10453"/>
    </source>
</evidence>
<sequence>MRTNVRLLRLALRQVGPASATLQQRGFHASVVAPARRNRRSPPRASASPEQQVFEGSTLNEADDEEIAKWFEEMQKQFPSKARNEDKEEEQLPHTMEMEDDEDEDSADEDDEDADQFLDEAEELFRLSPTEFQNRMKTFDQRHAHEADDDDDDRPEIDRATERIPKKKLLKVMGELNSNKPVDGKSAERMPKTKNMAPLEKKPKQPKSERISYRQESVGIAVMEYVQNLLYEDADVSGTDIVPQFVEATVSPDLRRIILFWIPMRLGSQNQTVGKRKVESLKNRLTRQERWVRRSVTQHLNLKYSPVIQFKQQKEAKAEEARTLFDDEMKWLDKV</sequence>
<dbReference type="OrthoDB" id="70930at2759"/>
<organism evidence="3 4">
    <name type="scientific">Phytophthora boehmeriae</name>
    <dbReference type="NCBI Taxonomy" id="109152"/>
    <lineage>
        <taxon>Eukaryota</taxon>
        <taxon>Sar</taxon>
        <taxon>Stramenopiles</taxon>
        <taxon>Oomycota</taxon>
        <taxon>Peronosporomycetes</taxon>
        <taxon>Peronosporales</taxon>
        <taxon>Peronosporaceae</taxon>
        <taxon>Phytophthora</taxon>
    </lineage>
</organism>
<feature type="region of interest" description="Disordered" evidence="1">
    <location>
        <begin position="177"/>
        <end position="212"/>
    </location>
</feature>
<feature type="compositionally biased region" description="Basic and acidic residues" evidence="1">
    <location>
        <begin position="199"/>
        <end position="212"/>
    </location>
</feature>
<comment type="caution">
    <text evidence="3">The sequence shown here is derived from an EMBL/GenBank/DDBJ whole genome shotgun (WGS) entry which is preliminary data.</text>
</comment>
<proteinExistence type="predicted"/>
<dbReference type="AlphaFoldDB" id="A0A8T1XFD4"/>
<feature type="compositionally biased region" description="Basic and acidic residues" evidence="1">
    <location>
        <begin position="182"/>
        <end position="191"/>
    </location>
</feature>
<feature type="domain" description="FMR1-interacting protein 1 conserved" evidence="2">
    <location>
        <begin position="61"/>
        <end position="91"/>
    </location>
</feature>
<evidence type="ECO:0000313" key="3">
    <source>
        <dbReference type="EMBL" id="KAG7402369.1"/>
    </source>
</evidence>
<dbReference type="Proteomes" id="UP000693981">
    <property type="component" value="Unassembled WGS sequence"/>
</dbReference>
<feature type="compositionally biased region" description="Polar residues" evidence="1">
    <location>
        <begin position="50"/>
        <end position="60"/>
    </location>
</feature>
<evidence type="ECO:0000256" key="1">
    <source>
        <dbReference type="SAM" id="MobiDB-lite"/>
    </source>
</evidence>